<feature type="transmembrane region" description="Helical" evidence="8">
    <location>
        <begin position="6"/>
        <end position="24"/>
    </location>
</feature>
<feature type="transmembrane region" description="Helical" evidence="8">
    <location>
        <begin position="248"/>
        <end position="266"/>
    </location>
</feature>
<evidence type="ECO:0000313" key="10">
    <source>
        <dbReference type="Proteomes" id="UP000034852"/>
    </source>
</evidence>
<dbReference type="EMBL" id="LBTH01000040">
    <property type="protein sequence ID" value="KKQ34974.1"/>
    <property type="molecule type" value="Genomic_DNA"/>
</dbReference>
<accession>A0A0G0JDX1</accession>
<dbReference type="PANTHER" id="PTHR33908">
    <property type="entry name" value="MANNOSYLTRANSFERASE YKCB-RELATED"/>
    <property type="match status" value="1"/>
</dbReference>
<feature type="transmembrane region" description="Helical" evidence="8">
    <location>
        <begin position="278"/>
        <end position="300"/>
    </location>
</feature>
<dbReference type="PANTHER" id="PTHR33908:SF11">
    <property type="entry name" value="MEMBRANE PROTEIN"/>
    <property type="match status" value="1"/>
</dbReference>
<evidence type="ECO:0000256" key="2">
    <source>
        <dbReference type="ARBA" id="ARBA00022475"/>
    </source>
</evidence>
<evidence type="ECO:0000256" key="8">
    <source>
        <dbReference type="SAM" id="Phobius"/>
    </source>
</evidence>
<name>A0A0G0JDX1_9BACT</name>
<dbReference type="GO" id="GO:0005886">
    <property type="term" value="C:plasma membrane"/>
    <property type="evidence" value="ECO:0007669"/>
    <property type="project" value="UniProtKB-SubCell"/>
</dbReference>
<keyword evidence="6 8" id="KW-1133">Transmembrane helix</keyword>
<keyword evidence="3" id="KW-0328">Glycosyltransferase</keyword>
<dbReference type="GO" id="GO:0016763">
    <property type="term" value="F:pentosyltransferase activity"/>
    <property type="evidence" value="ECO:0007669"/>
    <property type="project" value="TreeGrafter"/>
</dbReference>
<dbReference type="InterPro" id="IPR050297">
    <property type="entry name" value="LipidA_mod_glycosyltrf_83"/>
</dbReference>
<evidence type="ECO:0000256" key="1">
    <source>
        <dbReference type="ARBA" id="ARBA00004651"/>
    </source>
</evidence>
<dbReference type="GO" id="GO:0009103">
    <property type="term" value="P:lipopolysaccharide biosynthetic process"/>
    <property type="evidence" value="ECO:0007669"/>
    <property type="project" value="UniProtKB-ARBA"/>
</dbReference>
<keyword evidence="4" id="KW-0808">Transferase</keyword>
<protein>
    <recommendedName>
        <fullName evidence="11">Glycosyltransferase RgtA/B/C/D-like domain-containing protein</fullName>
    </recommendedName>
</protein>
<proteinExistence type="predicted"/>
<feature type="transmembrane region" description="Helical" evidence="8">
    <location>
        <begin position="31"/>
        <end position="47"/>
    </location>
</feature>
<comment type="caution">
    <text evidence="9">The sequence shown here is derived from an EMBL/GenBank/DDBJ whole genome shotgun (WGS) entry which is preliminary data.</text>
</comment>
<feature type="transmembrane region" description="Helical" evidence="8">
    <location>
        <begin position="84"/>
        <end position="110"/>
    </location>
</feature>
<feature type="transmembrane region" description="Helical" evidence="8">
    <location>
        <begin position="53"/>
        <end position="72"/>
    </location>
</feature>
<gene>
    <name evidence="9" type="ORF">US52_C0040G0013</name>
</gene>
<keyword evidence="5 8" id="KW-0812">Transmembrane</keyword>
<evidence type="ECO:0000256" key="5">
    <source>
        <dbReference type="ARBA" id="ARBA00022692"/>
    </source>
</evidence>
<feature type="transmembrane region" description="Helical" evidence="8">
    <location>
        <begin position="223"/>
        <end position="242"/>
    </location>
</feature>
<evidence type="ECO:0000256" key="7">
    <source>
        <dbReference type="ARBA" id="ARBA00023136"/>
    </source>
</evidence>
<keyword evidence="7 8" id="KW-0472">Membrane</keyword>
<organism evidence="9 10">
    <name type="scientific">candidate division WS6 bacterium GW2011_GWA2_37_6</name>
    <dbReference type="NCBI Taxonomy" id="1619087"/>
    <lineage>
        <taxon>Bacteria</taxon>
        <taxon>Candidatus Dojkabacteria</taxon>
    </lineage>
</organism>
<feature type="transmembrane region" description="Helical" evidence="8">
    <location>
        <begin position="193"/>
        <end position="211"/>
    </location>
</feature>
<dbReference type="Proteomes" id="UP000034852">
    <property type="component" value="Unassembled WGS sequence"/>
</dbReference>
<comment type="subcellular location">
    <subcellularLocation>
        <location evidence="1">Cell membrane</location>
        <topology evidence="1">Multi-pass membrane protein</topology>
    </subcellularLocation>
</comment>
<evidence type="ECO:0000256" key="4">
    <source>
        <dbReference type="ARBA" id="ARBA00022679"/>
    </source>
</evidence>
<evidence type="ECO:0000256" key="6">
    <source>
        <dbReference type="ARBA" id="ARBA00022989"/>
    </source>
</evidence>
<feature type="non-terminal residue" evidence="9">
    <location>
        <position position="1"/>
    </location>
</feature>
<keyword evidence="2" id="KW-1003">Cell membrane</keyword>
<evidence type="ECO:0000313" key="9">
    <source>
        <dbReference type="EMBL" id="KKQ34974.1"/>
    </source>
</evidence>
<sequence length="419" mass="48473">SVRLPSLIFGLAALIIFIKFAQLFFKTRRNVLLATVLFAINPVLIWYSQEARAYSMLVFFAIASLYYSLLIIKEKEFNKKNVLLLFITTILGLYTHNLFIFIAFFNYLIALIFTFGTINLKTILTKHRKFMLRLSAIYALAGIIYLPWFIIMLKQLKTVSEGGFWLHLSLIRDPIVTIGMIYSGHYFDNGNNLNIITASLLGVTGALLLIASTRIALKRSTPLRAAVLVWFWGIIFTVWLYSFKTSFFYIRYLLFLIPPALLLSILTLDRLKKRAQTVFLLIILVIISTTSILISAQVSYIPGSKENMSALVRDLNIQDGDLILHADAFSHHAFKLYSSDDCLIYNPDNNIPYYAGLSVIEESDYYRQTEIDDYNRVWVVYLWGQREEVTNELEKNYYMSETYNYDGNLHMELWEKIAQ</sequence>
<evidence type="ECO:0000256" key="3">
    <source>
        <dbReference type="ARBA" id="ARBA00022676"/>
    </source>
</evidence>
<feature type="transmembrane region" description="Helical" evidence="8">
    <location>
        <begin position="130"/>
        <end position="153"/>
    </location>
</feature>
<reference evidence="9" key="1">
    <citation type="journal article" date="2015" name="Nature">
        <title>rRNA introns, odd ribosomes, and small enigmatic genomes across a large radiation of phyla.</title>
        <authorList>
            <person name="Brown C.T."/>
            <person name="Hug L.A."/>
            <person name="Thomas B.C."/>
            <person name="Sharon I."/>
            <person name="Castelle C.J."/>
            <person name="Singh A."/>
            <person name="Wilkins M.J."/>
            <person name="Williams K.H."/>
            <person name="Banfield J.F."/>
        </authorList>
    </citation>
    <scope>NUCLEOTIDE SEQUENCE [LARGE SCALE GENOMIC DNA]</scope>
</reference>
<evidence type="ECO:0008006" key="11">
    <source>
        <dbReference type="Google" id="ProtNLM"/>
    </source>
</evidence>
<dbReference type="AlphaFoldDB" id="A0A0G0JDX1"/>